<evidence type="ECO:0000313" key="15">
    <source>
        <dbReference type="Proteomes" id="UP001305521"/>
    </source>
</evidence>
<dbReference type="CDD" id="cd24155">
    <property type="entry name" value="NUDIX_ADPRase"/>
    <property type="match status" value="1"/>
</dbReference>
<protein>
    <recommendedName>
        <fullName evidence="4">ADP-ribose pyrophosphatase</fullName>
        <ecNumber evidence="3">3.6.1.13</ecNumber>
    </recommendedName>
    <alternativeName>
        <fullName evidence="9">ADP-ribose diphosphatase</fullName>
    </alternativeName>
    <alternativeName>
        <fullName evidence="11">ADP-ribose phosphohydrolase</fullName>
    </alternativeName>
    <alternativeName>
        <fullName evidence="10">Adenosine diphosphoribose pyrophosphatase</fullName>
    </alternativeName>
</protein>
<feature type="domain" description="Nudix hydrolase" evidence="13">
    <location>
        <begin position="61"/>
        <end position="202"/>
    </location>
</feature>
<evidence type="ECO:0000256" key="6">
    <source>
        <dbReference type="ARBA" id="ARBA00022801"/>
    </source>
</evidence>
<keyword evidence="7" id="KW-0460">Magnesium</keyword>
<sequence length="219" mass="24538">MSASDPEDRPAKAPRIAAYPGLEIRADEVVWSGRFPLQRVRFTYERFDGSRSAELTWELWRRAGGVAMLPFDPWSDRVALIEQFRLPVHAAGLPPIHTECVAGLLEPGEAPEAAARRESLEEAGVEPDLVEHIGRYMLLQGGCDELMQLYCGRARLPEPEAAGTHGLLHEGEDIRLLIMPASEAFAMLDRNAIQNATCALCLFWLRQNHARLRAEWTRA</sequence>
<evidence type="ECO:0000256" key="8">
    <source>
        <dbReference type="ARBA" id="ARBA00025164"/>
    </source>
</evidence>
<dbReference type="Proteomes" id="UP001305521">
    <property type="component" value="Chromosome"/>
</dbReference>
<dbReference type="PROSITE" id="PS51462">
    <property type="entry name" value="NUDIX"/>
    <property type="match status" value="1"/>
</dbReference>
<evidence type="ECO:0000256" key="12">
    <source>
        <dbReference type="ARBA" id="ARBA00049546"/>
    </source>
</evidence>
<evidence type="ECO:0000256" key="11">
    <source>
        <dbReference type="ARBA" id="ARBA00033056"/>
    </source>
</evidence>
<evidence type="ECO:0000256" key="1">
    <source>
        <dbReference type="ARBA" id="ARBA00001946"/>
    </source>
</evidence>
<comment type="similarity">
    <text evidence="2">Belongs to the Nudix hydrolase family. NudF subfamily.</text>
</comment>
<keyword evidence="5" id="KW-0479">Metal-binding</keyword>
<dbReference type="InterPro" id="IPR004385">
    <property type="entry name" value="NDP_pyrophosphatase"/>
</dbReference>
<keyword evidence="15" id="KW-1185">Reference proteome</keyword>
<dbReference type="RefSeq" id="WP_318650962.1">
    <property type="nucleotide sequence ID" value="NZ_CP137852.1"/>
</dbReference>
<comment type="catalytic activity">
    <reaction evidence="12">
        <text>ADP-D-ribose + H2O = D-ribose 5-phosphate + AMP + 2 H(+)</text>
        <dbReference type="Rhea" id="RHEA:10412"/>
        <dbReference type="ChEBI" id="CHEBI:15377"/>
        <dbReference type="ChEBI" id="CHEBI:15378"/>
        <dbReference type="ChEBI" id="CHEBI:57967"/>
        <dbReference type="ChEBI" id="CHEBI:78346"/>
        <dbReference type="ChEBI" id="CHEBI:456215"/>
        <dbReference type="EC" id="3.6.1.13"/>
    </reaction>
</comment>
<comment type="cofactor">
    <cofactor evidence="1">
        <name>Mg(2+)</name>
        <dbReference type="ChEBI" id="CHEBI:18420"/>
    </cofactor>
</comment>
<dbReference type="InterPro" id="IPR000086">
    <property type="entry name" value="NUDIX_hydrolase_dom"/>
</dbReference>
<evidence type="ECO:0000256" key="4">
    <source>
        <dbReference type="ARBA" id="ARBA00013297"/>
    </source>
</evidence>
<evidence type="ECO:0000256" key="3">
    <source>
        <dbReference type="ARBA" id="ARBA00012453"/>
    </source>
</evidence>
<organism evidence="14 15">
    <name type="scientific">Sediminicoccus rosea</name>
    <dbReference type="NCBI Taxonomy" id="1225128"/>
    <lineage>
        <taxon>Bacteria</taxon>
        <taxon>Pseudomonadati</taxon>
        <taxon>Pseudomonadota</taxon>
        <taxon>Alphaproteobacteria</taxon>
        <taxon>Acetobacterales</taxon>
        <taxon>Roseomonadaceae</taxon>
        <taxon>Sediminicoccus</taxon>
    </lineage>
</organism>
<dbReference type="InterPro" id="IPR015797">
    <property type="entry name" value="NUDIX_hydrolase-like_dom_sf"/>
</dbReference>
<reference evidence="14 15" key="1">
    <citation type="submission" date="2023-11" db="EMBL/GenBank/DDBJ databases">
        <title>Arctic aerobic anoxygenic photoheterotroph Sediminicoccus rosea KRV36 adapts its photosynthesis to long days of polar summer.</title>
        <authorList>
            <person name="Tomasch J."/>
            <person name="Kopejtka K."/>
            <person name="Bily T."/>
            <person name="Gardiner A.T."/>
            <person name="Gardian Z."/>
            <person name="Shivaramu S."/>
            <person name="Koblizek M."/>
            <person name="Engelhardt F."/>
            <person name="Kaftan D."/>
        </authorList>
    </citation>
    <scope>NUCLEOTIDE SEQUENCE [LARGE SCALE GENOMIC DNA]</scope>
    <source>
        <strain evidence="14 15">R-30</strain>
    </source>
</reference>
<evidence type="ECO:0000256" key="10">
    <source>
        <dbReference type="ARBA" id="ARBA00030308"/>
    </source>
</evidence>
<evidence type="ECO:0000256" key="9">
    <source>
        <dbReference type="ARBA" id="ARBA00030162"/>
    </source>
</evidence>
<dbReference type="PANTHER" id="PTHR11839:SF5">
    <property type="entry name" value="ADP-RIBOSE PYROPHOSPHATASE"/>
    <property type="match status" value="1"/>
</dbReference>
<comment type="function">
    <text evidence="8">Acts on ADP-mannose and ADP-glucose as well as ADP-ribose. Prevents glycogen biosynthesis. The reaction catalyzed by this enzyme is a limiting step of the gluconeogenic process.</text>
</comment>
<evidence type="ECO:0000256" key="5">
    <source>
        <dbReference type="ARBA" id="ARBA00022723"/>
    </source>
</evidence>
<dbReference type="EMBL" id="CP137852">
    <property type="protein sequence ID" value="WPB87005.1"/>
    <property type="molecule type" value="Genomic_DNA"/>
</dbReference>
<gene>
    <name evidence="14" type="ORF">R9Z33_09040</name>
</gene>
<dbReference type="SUPFAM" id="SSF55811">
    <property type="entry name" value="Nudix"/>
    <property type="match status" value="1"/>
</dbReference>
<name>A0ABZ0PN77_9PROT</name>
<dbReference type="Pfam" id="PF00293">
    <property type="entry name" value="NUDIX"/>
    <property type="match status" value="1"/>
</dbReference>
<dbReference type="Gene3D" id="3.90.79.10">
    <property type="entry name" value="Nucleoside Triphosphate Pyrophosphohydrolase"/>
    <property type="match status" value="1"/>
</dbReference>
<dbReference type="PROSITE" id="PS00893">
    <property type="entry name" value="NUDIX_BOX"/>
    <property type="match status" value="1"/>
</dbReference>
<dbReference type="InterPro" id="IPR020084">
    <property type="entry name" value="NUDIX_hydrolase_CS"/>
</dbReference>
<dbReference type="EC" id="3.6.1.13" evidence="3"/>
<dbReference type="PANTHER" id="PTHR11839">
    <property type="entry name" value="UDP/ADP-SUGAR PYROPHOSPHATASE"/>
    <property type="match status" value="1"/>
</dbReference>
<evidence type="ECO:0000313" key="14">
    <source>
        <dbReference type="EMBL" id="WPB87005.1"/>
    </source>
</evidence>
<evidence type="ECO:0000256" key="2">
    <source>
        <dbReference type="ARBA" id="ARBA00007482"/>
    </source>
</evidence>
<proteinExistence type="inferred from homology"/>
<accession>A0ABZ0PN77</accession>
<dbReference type="NCBIfam" id="TIGR00052">
    <property type="entry name" value="nudix-type nucleoside diphosphatase, YffH/AdpP family"/>
    <property type="match status" value="1"/>
</dbReference>
<keyword evidence="6" id="KW-0378">Hydrolase</keyword>
<evidence type="ECO:0000256" key="7">
    <source>
        <dbReference type="ARBA" id="ARBA00022842"/>
    </source>
</evidence>
<evidence type="ECO:0000259" key="13">
    <source>
        <dbReference type="PROSITE" id="PS51462"/>
    </source>
</evidence>